<reference evidence="3" key="1">
    <citation type="submission" date="2022-03" db="EMBL/GenBank/DDBJ databases">
        <authorList>
            <person name="Santos J.D.N."/>
            <person name="Kallscheuer N."/>
            <person name="Jogler C."/>
            <person name="Lage O.M."/>
        </authorList>
    </citation>
    <scope>NUCLEOTIDE SEQUENCE</scope>
    <source>
        <strain evidence="3">M600PL45_2</strain>
    </source>
</reference>
<dbReference type="RefSeq" id="WP_241060764.1">
    <property type="nucleotide sequence ID" value="NZ_JAKWJU010000002.1"/>
</dbReference>
<dbReference type="InterPro" id="IPR029032">
    <property type="entry name" value="AhpD-like"/>
</dbReference>
<name>A0ABS9T0F2_9ACTN</name>
<reference evidence="3" key="2">
    <citation type="journal article" date="2023" name="Int. J. Syst. Evol. Microbiol.">
        <title>Streptomyces marispadix sp. nov., isolated from marine beach sediment of the Northern Coast of Portugal.</title>
        <authorList>
            <person name="dos Santos J.D.N."/>
            <person name="Vitorino I.R."/>
            <person name="Kallscheuer N."/>
            <person name="Srivastava A."/>
            <person name="Krautwurst S."/>
            <person name="Marz M."/>
            <person name="Jogler C."/>
            <person name="Lobo Da Cunha A."/>
            <person name="Catita J."/>
            <person name="Goncalves H."/>
            <person name="Gonzalez I."/>
            <person name="Reyes F."/>
            <person name="Lage O.M."/>
        </authorList>
    </citation>
    <scope>NUCLEOTIDE SEQUENCE</scope>
    <source>
        <strain evidence="3">M600PL45_2</strain>
    </source>
</reference>
<gene>
    <name evidence="3" type="ORF">MMA15_16940</name>
</gene>
<dbReference type="PANTHER" id="PTHR34846">
    <property type="entry name" value="4-CARBOXYMUCONOLACTONE DECARBOXYLASE FAMILY PROTEIN (AFU_ORTHOLOGUE AFUA_6G11590)"/>
    <property type="match status" value="1"/>
</dbReference>
<dbReference type="Proteomes" id="UP001166784">
    <property type="component" value="Unassembled WGS sequence"/>
</dbReference>
<dbReference type="Pfam" id="PF02627">
    <property type="entry name" value="CMD"/>
    <property type="match status" value="1"/>
</dbReference>
<dbReference type="EMBL" id="JAKWJU010000002">
    <property type="protein sequence ID" value="MCH6162010.1"/>
    <property type="molecule type" value="Genomic_DNA"/>
</dbReference>
<keyword evidence="4" id="KW-1185">Reference proteome</keyword>
<evidence type="ECO:0000259" key="2">
    <source>
        <dbReference type="Pfam" id="PF02627"/>
    </source>
</evidence>
<proteinExistence type="predicted"/>
<feature type="region of interest" description="Disordered" evidence="1">
    <location>
        <begin position="1"/>
        <end position="34"/>
    </location>
</feature>
<dbReference type="InterPro" id="IPR003779">
    <property type="entry name" value="CMD-like"/>
</dbReference>
<dbReference type="PANTHER" id="PTHR34846:SF5">
    <property type="entry name" value="CARBOXYMUCONOLACTONE DECARBOXYLASE-LIKE DOMAIN-CONTAINING PROTEIN"/>
    <property type="match status" value="1"/>
</dbReference>
<feature type="domain" description="Carboxymuconolactone decarboxylase-like" evidence="2">
    <location>
        <begin position="72"/>
        <end position="152"/>
    </location>
</feature>
<evidence type="ECO:0000313" key="4">
    <source>
        <dbReference type="Proteomes" id="UP001166784"/>
    </source>
</evidence>
<protein>
    <submittedName>
        <fullName evidence="3">Carboxymuconolactone decarboxylase family protein</fullName>
    </submittedName>
</protein>
<dbReference type="SUPFAM" id="SSF69118">
    <property type="entry name" value="AhpD-like"/>
    <property type="match status" value="1"/>
</dbReference>
<accession>A0ABS9T0F2</accession>
<evidence type="ECO:0000313" key="3">
    <source>
        <dbReference type="EMBL" id="MCH6162010.1"/>
    </source>
</evidence>
<comment type="caution">
    <text evidence="3">The sequence shown here is derived from an EMBL/GenBank/DDBJ whole genome shotgun (WGS) entry which is preliminary data.</text>
</comment>
<dbReference type="Gene3D" id="1.20.1290.10">
    <property type="entry name" value="AhpD-like"/>
    <property type="match status" value="1"/>
</dbReference>
<sequence length="216" mass="24174">MNDVRPTDPGHPSDEQRPMGPRHPADGDGPRIAPGGRREVGLLTWLFSGAAGLLTGTRPPALFLTLGKHRRLFRGWLMFAGRLMPGGRLPRRETELVILRVAQLCDCAYEFEHHRLLARRARVGPRDVARVVRGPDAEGWSPRERALLTAVDALHHARDLDDETWQRLRDHLDEPSAIEFLLLVGHYEMLATAIGTLRLTPDPPRRGIAGRSRAKP</sequence>
<feature type="compositionally biased region" description="Basic and acidic residues" evidence="1">
    <location>
        <begin position="1"/>
        <end position="29"/>
    </location>
</feature>
<organism evidence="3 4">
    <name type="scientific">Streptomyces marispadix</name>
    <dbReference type="NCBI Taxonomy" id="2922868"/>
    <lineage>
        <taxon>Bacteria</taxon>
        <taxon>Bacillati</taxon>
        <taxon>Actinomycetota</taxon>
        <taxon>Actinomycetes</taxon>
        <taxon>Kitasatosporales</taxon>
        <taxon>Streptomycetaceae</taxon>
        <taxon>Streptomyces</taxon>
    </lineage>
</organism>
<evidence type="ECO:0000256" key="1">
    <source>
        <dbReference type="SAM" id="MobiDB-lite"/>
    </source>
</evidence>